<comment type="caution">
    <text evidence="1">The sequence shown here is derived from an EMBL/GenBank/DDBJ whole genome shotgun (WGS) entry which is preliminary data.</text>
</comment>
<organism evidence="1 2">
    <name type="scientific">Labeo rohita</name>
    <name type="common">Indian major carp</name>
    <name type="synonym">Cyprinus rohita</name>
    <dbReference type="NCBI Taxonomy" id="84645"/>
    <lineage>
        <taxon>Eukaryota</taxon>
        <taxon>Metazoa</taxon>
        <taxon>Chordata</taxon>
        <taxon>Craniata</taxon>
        <taxon>Vertebrata</taxon>
        <taxon>Euteleostomi</taxon>
        <taxon>Actinopterygii</taxon>
        <taxon>Neopterygii</taxon>
        <taxon>Teleostei</taxon>
        <taxon>Ostariophysi</taxon>
        <taxon>Cypriniformes</taxon>
        <taxon>Cyprinidae</taxon>
        <taxon>Labeoninae</taxon>
        <taxon>Labeonini</taxon>
        <taxon>Labeo</taxon>
    </lineage>
</organism>
<protein>
    <submittedName>
        <fullName evidence="1">Deoxyguanosinetriphosphate triphosphohydrolase-like protein</fullName>
    </submittedName>
</protein>
<sequence length="353" mass="39437">MSDCSYLMFGGLDPGTEGIRCNVAHMCSSGLCAPQSLLKPQSKHFLRTWESLLVEKLNYFCTGFNWEISATCVKQIPPLNRCLEQILHAVDVRLNSRPGGVDHTLQFAGHKDVGQAGRDGSYCFFKDLRRLLVHVNTVHIVRSVNGSQEPFKHLNLLMDYHGVSNGEIFLLFTERNYQKSSVMDVGWTILGCVEIIEPNLQDVSKLHFTSRAIEFMSDCAYLTFGGLDPGTEGIRCNVAHMCSSGLCAPQTLLKPQIDVRLNSRPGGVDHTLQFAGHKHVGQAGRDGFYCFFKDLRRLLVHVNTVHIVRSVNGSQEPFKHLDLLMDHHGVSNGKIFLLFTKRNHQKSSVSNVG</sequence>
<evidence type="ECO:0000313" key="1">
    <source>
        <dbReference type="EMBL" id="KAI2648257.1"/>
    </source>
</evidence>
<keyword evidence="2" id="KW-1185">Reference proteome</keyword>
<gene>
    <name evidence="1" type="ORF">H4Q32_018304</name>
</gene>
<dbReference type="EMBL" id="JACTAM010000025">
    <property type="protein sequence ID" value="KAI2648257.1"/>
    <property type="molecule type" value="Genomic_DNA"/>
</dbReference>
<dbReference type="Proteomes" id="UP000830375">
    <property type="component" value="Unassembled WGS sequence"/>
</dbReference>
<evidence type="ECO:0000313" key="2">
    <source>
        <dbReference type="Proteomes" id="UP000830375"/>
    </source>
</evidence>
<name>A0ABQ8LC00_LABRO</name>
<reference evidence="1 2" key="1">
    <citation type="submission" date="2022-01" db="EMBL/GenBank/DDBJ databases">
        <title>A high-quality chromosome-level genome assembly of rohu carp, Labeo rohita.</title>
        <authorList>
            <person name="Arick M.A. II"/>
            <person name="Hsu C.-Y."/>
            <person name="Magbanua Z."/>
            <person name="Pechanova O."/>
            <person name="Grover C."/>
            <person name="Miller E."/>
            <person name="Thrash A."/>
            <person name="Ezzel L."/>
            <person name="Alam S."/>
            <person name="Benzie J."/>
            <person name="Hamilton M."/>
            <person name="Karsi A."/>
            <person name="Lawrence M.L."/>
            <person name="Peterson D.G."/>
        </authorList>
    </citation>
    <scope>NUCLEOTIDE SEQUENCE [LARGE SCALE GENOMIC DNA]</scope>
    <source>
        <strain evidence="2">BAU-BD-2019</strain>
        <tissue evidence="1">Blood</tissue>
    </source>
</reference>
<proteinExistence type="predicted"/>
<accession>A0ABQ8LC00</accession>